<protein>
    <submittedName>
        <fullName evidence="1">HAD family hydrolase</fullName>
    </submittedName>
</protein>
<comment type="caution">
    <text evidence="1">The sequence shown here is derived from an EMBL/GenBank/DDBJ whole genome shotgun (WGS) entry which is preliminary data.</text>
</comment>
<dbReference type="Proteomes" id="UP000285625">
    <property type="component" value="Unassembled WGS sequence"/>
</dbReference>
<evidence type="ECO:0000313" key="2">
    <source>
        <dbReference type="Proteomes" id="UP000285625"/>
    </source>
</evidence>
<reference evidence="1 2" key="1">
    <citation type="journal article" date="2016" name="Front. Microbiol.">
        <title>Comprehensive Phylogenetic Analysis of Bovine Non-aureus Staphylococci Species Based on Whole-Genome Sequencing.</title>
        <authorList>
            <person name="Naushad S."/>
            <person name="Barkema H.W."/>
            <person name="Luby C."/>
            <person name="Condas L.A."/>
            <person name="Nobrega D.B."/>
            <person name="Carson D.A."/>
            <person name="De Buck J."/>
        </authorList>
    </citation>
    <scope>NUCLEOTIDE SEQUENCE [LARGE SCALE GENOMIC DNA]</scope>
    <source>
        <strain evidence="1 2">SNUC 5959</strain>
    </source>
</reference>
<dbReference type="AlphaFoldDB" id="A0A0A8HQI4"/>
<dbReference type="Gene3D" id="3.40.50.1000">
    <property type="entry name" value="HAD superfamily/HAD-like"/>
    <property type="match status" value="1"/>
</dbReference>
<dbReference type="GeneID" id="41072992"/>
<dbReference type="InterPro" id="IPR050155">
    <property type="entry name" value="HAD-like_hydrolase_sf"/>
</dbReference>
<dbReference type="EMBL" id="QXVO01000003">
    <property type="protein sequence ID" value="RIO47467.1"/>
    <property type="molecule type" value="Genomic_DNA"/>
</dbReference>
<dbReference type="SUPFAM" id="SSF56784">
    <property type="entry name" value="HAD-like"/>
    <property type="match status" value="1"/>
</dbReference>
<organism evidence="1 2">
    <name type="scientific">Staphylococcus hyicus</name>
    <dbReference type="NCBI Taxonomy" id="1284"/>
    <lineage>
        <taxon>Bacteria</taxon>
        <taxon>Bacillati</taxon>
        <taxon>Bacillota</taxon>
        <taxon>Bacilli</taxon>
        <taxon>Bacillales</taxon>
        <taxon>Staphylococcaceae</taxon>
        <taxon>Staphylococcus</taxon>
    </lineage>
</organism>
<sequence length="377" mass="43018">MDRVILFDVDGVFLDESRCFDVSALAVYELLFDKTYMNLGSKIDLSRIQDSQIQAIRKEIFEDDLILNKLKSLGVNSNWDMLFIVFSIHLIHLLKQLPLEEQISFLESEIITQSQLQNIGLKVTQKVIDFAKPLDFLNRAAQGKKELYHALMSYAKSHLNYENVALFDIQSPLWQFAQSIYQEWYLGGALFEEIEAQPAKTNFKKGYIYNEKVIVPVEEIKDLLHTLKDEGYRVGIATGRTRAETLIPFEALGILSLFDEYHIATASEVIDVETEYPELKPLGKPNPFTYLVAFFGNDKKSYEDYATNQENRVNKTHVTIVGDSLADLLCSKKINATFIGTLTGLKGREAKKELEAHQADYIVNNVLDIKNILLSNK</sequence>
<dbReference type="KEGG" id="shu:SHYC_06000"/>
<accession>A0A0A8HQI4</accession>
<dbReference type="GO" id="GO:0008967">
    <property type="term" value="F:phosphoglycolate phosphatase activity"/>
    <property type="evidence" value="ECO:0007669"/>
    <property type="project" value="TreeGrafter"/>
</dbReference>
<gene>
    <name evidence="1" type="ORF">BUZ57_01490</name>
</gene>
<dbReference type="STRING" id="1284.SHYC_06000"/>
<dbReference type="InterPro" id="IPR023214">
    <property type="entry name" value="HAD_sf"/>
</dbReference>
<dbReference type="SFLD" id="SFLDG01129">
    <property type="entry name" value="C1.5:_HAD__Beta-PGM__Phosphata"/>
    <property type="match status" value="1"/>
</dbReference>
<dbReference type="InterPro" id="IPR041492">
    <property type="entry name" value="HAD_2"/>
</dbReference>
<dbReference type="PANTHER" id="PTHR43434">
    <property type="entry name" value="PHOSPHOGLYCOLATE PHOSPHATASE"/>
    <property type="match status" value="1"/>
</dbReference>
<name>A0A0A8HQI4_STAHY</name>
<dbReference type="HOGENOM" id="CLU_062573_0_0_9"/>
<dbReference type="GO" id="GO:0006281">
    <property type="term" value="P:DNA repair"/>
    <property type="evidence" value="ECO:0007669"/>
    <property type="project" value="TreeGrafter"/>
</dbReference>
<dbReference type="SFLD" id="SFLDS00003">
    <property type="entry name" value="Haloacid_Dehalogenase"/>
    <property type="match status" value="1"/>
</dbReference>
<keyword evidence="1" id="KW-0378">Hydrolase</keyword>
<dbReference type="RefSeq" id="WP_039645260.1">
    <property type="nucleotide sequence ID" value="NZ_CP008747.1"/>
</dbReference>
<evidence type="ECO:0000313" key="1">
    <source>
        <dbReference type="EMBL" id="RIO47467.1"/>
    </source>
</evidence>
<dbReference type="InterPro" id="IPR036412">
    <property type="entry name" value="HAD-like_sf"/>
</dbReference>
<proteinExistence type="predicted"/>
<dbReference type="PANTHER" id="PTHR43434:SF1">
    <property type="entry name" value="PHOSPHOGLYCOLATE PHOSPHATASE"/>
    <property type="match status" value="1"/>
</dbReference>
<dbReference type="Pfam" id="PF13419">
    <property type="entry name" value="HAD_2"/>
    <property type="match status" value="1"/>
</dbReference>